<evidence type="ECO:0000313" key="3">
    <source>
        <dbReference type="Proteomes" id="UP001497482"/>
    </source>
</evidence>
<dbReference type="EMBL" id="OZ035831">
    <property type="protein sequence ID" value="CAL1614968.1"/>
    <property type="molecule type" value="Genomic_DNA"/>
</dbReference>
<dbReference type="Proteomes" id="UP001497482">
    <property type="component" value="Chromosome 9"/>
</dbReference>
<proteinExistence type="predicted"/>
<name>A0AAV2MNJ3_KNICA</name>
<protein>
    <submittedName>
        <fullName evidence="2">Uncharacterized protein</fullName>
    </submittedName>
</protein>
<dbReference type="AlphaFoldDB" id="A0AAV2MNJ3"/>
<accession>A0AAV2MNJ3</accession>
<keyword evidence="3" id="KW-1185">Reference proteome</keyword>
<evidence type="ECO:0000256" key="1">
    <source>
        <dbReference type="SAM" id="MobiDB-lite"/>
    </source>
</evidence>
<gene>
    <name evidence="2" type="ORF">KC01_LOCUS40986</name>
</gene>
<organism evidence="2 3">
    <name type="scientific">Knipowitschia caucasica</name>
    <name type="common">Caucasian dwarf goby</name>
    <name type="synonym">Pomatoschistus caucasicus</name>
    <dbReference type="NCBI Taxonomy" id="637954"/>
    <lineage>
        <taxon>Eukaryota</taxon>
        <taxon>Metazoa</taxon>
        <taxon>Chordata</taxon>
        <taxon>Craniata</taxon>
        <taxon>Vertebrata</taxon>
        <taxon>Euteleostomi</taxon>
        <taxon>Actinopterygii</taxon>
        <taxon>Neopterygii</taxon>
        <taxon>Teleostei</taxon>
        <taxon>Neoteleostei</taxon>
        <taxon>Acanthomorphata</taxon>
        <taxon>Gobiaria</taxon>
        <taxon>Gobiiformes</taxon>
        <taxon>Gobioidei</taxon>
        <taxon>Gobiidae</taxon>
        <taxon>Gobiinae</taxon>
        <taxon>Knipowitschia</taxon>
    </lineage>
</organism>
<sequence>MQAKQTLSGSGRVEAPASEDFDSQQPEDFIIHNTERKWLTMAPADVKQREVNPLLLTPRSCYICPSSSRHARPGS</sequence>
<evidence type="ECO:0000313" key="2">
    <source>
        <dbReference type="EMBL" id="CAL1614968.1"/>
    </source>
</evidence>
<reference evidence="2 3" key="1">
    <citation type="submission" date="2024-04" db="EMBL/GenBank/DDBJ databases">
        <authorList>
            <person name="Waldvogel A.-M."/>
            <person name="Schoenle A."/>
        </authorList>
    </citation>
    <scope>NUCLEOTIDE SEQUENCE [LARGE SCALE GENOMIC DNA]</scope>
</reference>
<feature type="region of interest" description="Disordered" evidence="1">
    <location>
        <begin position="1"/>
        <end position="26"/>
    </location>
</feature>